<dbReference type="InterPro" id="IPR041624">
    <property type="entry name" value="RGI_lyase"/>
</dbReference>
<gene>
    <name evidence="3" type="ORF">DQQ10_12225</name>
</gene>
<dbReference type="CDD" id="cd10318">
    <property type="entry name" value="RGL11"/>
    <property type="match status" value="1"/>
</dbReference>
<dbReference type="AlphaFoldDB" id="A0A364Y5P0"/>
<sequence length="607" mass="67390">MIIIGIVVVSGCVVGQERQVEKLDRGLIVVRENQQKAFLSWRLLKSDPDNISFDVYRETEGTLLQKLTSTPISDATCFTDSLADLKKKNVWLVKATSDGKDASTSTTSLAANAPLQSFLSVPLKTPQGYRPNDISPGDLDGDGNYELVVHMTGKAHDNSHKGITDPPILHAYKMDGTLLWEINLGINIREGAHYTQFMVFDLDGDGRAEVACKTADGSRDGKSKVIGDMKADHRNVDGYILKGAEYLSIFDGLTGEVLTTTEYLPARHPETSSPTFEQMKSIWGDGYGNRMDRFLACIAYLDGKRPSLVMARGYYTRTVLSAWNWRDGKLSHQWTFDSDASEENKKYGGQGNHNLSVADVDGDGRDEIIYGACVIDDDGKGLHTTGLGHGDALHVSDLDPDRPGLEIFDIQERFDDAGMHFRDAMNGNVLWRKPSIKAGEDGEGPGRGNAFDIDPRYPGFECWVKGANITGLYSCKGTLIASQAPTMCNFAVWWDGDLLRELLDKNVIAKWNWERNALASLMTASECDSNNGTKATPALCADLFGDWREEVIWRTKDNTALHIYTTTIPTRYRFVTLMHDPVYRLAIAWQNVAYNQPPHVSYYLGVK</sequence>
<name>A0A364Y5P0_9BACT</name>
<dbReference type="InterPro" id="IPR034641">
    <property type="entry name" value="RGL11"/>
</dbReference>
<dbReference type="Gene3D" id="2.60.40.10">
    <property type="entry name" value="Immunoglobulins"/>
    <property type="match status" value="1"/>
</dbReference>
<evidence type="ECO:0000259" key="1">
    <source>
        <dbReference type="Pfam" id="PF18370"/>
    </source>
</evidence>
<protein>
    <recommendedName>
        <fullName evidence="5">Rhamnogalacturonan I lyase beta-sheet domain-containing protein</fullName>
    </recommendedName>
</protein>
<dbReference type="InterPro" id="IPR028994">
    <property type="entry name" value="Integrin_alpha_N"/>
</dbReference>
<dbReference type="PANTHER" id="PTHR43118:SF1">
    <property type="entry name" value="RHAMNOGALACTURONAN LYASE (EUROFUNG)"/>
    <property type="match status" value="1"/>
</dbReference>
<dbReference type="Pfam" id="PF21348">
    <property type="entry name" value="RGL11_C"/>
    <property type="match status" value="1"/>
</dbReference>
<dbReference type="OrthoDB" id="9802318at2"/>
<dbReference type="Pfam" id="PF18370">
    <property type="entry name" value="RGI_lyase"/>
    <property type="match status" value="1"/>
</dbReference>
<dbReference type="SUPFAM" id="SSF69318">
    <property type="entry name" value="Integrin alpha N-terminal domain"/>
    <property type="match status" value="1"/>
</dbReference>
<feature type="domain" description="Rhamnogalacturonan I lyase beta-sheet" evidence="1">
    <location>
        <begin position="18"/>
        <end position="107"/>
    </location>
</feature>
<evidence type="ECO:0000313" key="4">
    <source>
        <dbReference type="Proteomes" id="UP000251889"/>
    </source>
</evidence>
<evidence type="ECO:0000259" key="2">
    <source>
        <dbReference type="Pfam" id="PF21348"/>
    </source>
</evidence>
<dbReference type="PANTHER" id="PTHR43118">
    <property type="entry name" value="RHAMNOGALACTURONAN LYASE (EUROFUNG)"/>
    <property type="match status" value="1"/>
</dbReference>
<keyword evidence="4" id="KW-1185">Reference proteome</keyword>
<comment type="caution">
    <text evidence="3">The sequence shown here is derived from an EMBL/GenBank/DDBJ whole genome shotgun (WGS) entry which is preliminary data.</text>
</comment>
<dbReference type="Proteomes" id="UP000251889">
    <property type="component" value="Unassembled WGS sequence"/>
</dbReference>
<reference evidence="3 4" key="1">
    <citation type="submission" date="2018-06" db="EMBL/GenBank/DDBJ databases">
        <title>Chryseolinea flavus sp. nov., a member of the phylum Bacteroidetes isolated from soil.</title>
        <authorList>
            <person name="Li Y."/>
            <person name="Wang J."/>
        </authorList>
    </citation>
    <scope>NUCLEOTIDE SEQUENCE [LARGE SCALE GENOMIC DNA]</scope>
    <source>
        <strain evidence="3 4">SDU1-6</strain>
    </source>
</reference>
<evidence type="ECO:0008006" key="5">
    <source>
        <dbReference type="Google" id="ProtNLM"/>
    </source>
</evidence>
<feature type="domain" description="Rhamnogalacturonan lyase family 11 C-terminal" evidence="2">
    <location>
        <begin position="127"/>
        <end position="606"/>
    </location>
</feature>
<evidence type="ECO:0000313" key="3">
    <source>
        <dbReference type="EMBL" id="RAW01127.1"/>
    </source>
</evidence>
<proteinExistence type="predicted"/>
<dbReference type="InterPro" id="IPR013783">
    <property type="entry name" value="Ig-like_fold"/>
</dbReference>
<dbReference type="InterPro" id="IPR049366">
    <property type="entry name" value="RGL11_C"/>
</dbReference>
<accession>A0A364Y5P0</accession>
<dbReference type="EMBL" id="QMFY01000005">
    <property type="protein sequence ID" value="RAW01127.1"/>
    <property type="molecule type" value="Genomic_DNA"/>
</dbReference>
<organism evidence="3 4">
    <name type="scientific">Pseudochryseolinea flava</name>
    <dbReference type="NCBI Taxonomy" id="2059302"/>
    <lineage>
        <taxon>Bacteria</taxon>
        <taxon>Pseudomonadati</taxon>
        <taxon>Bacteroidota</taxon>
        <taxon>Cytophagia</taxon>
        <taxon>Cytophagales</taxon>
        <taxon>Fulvivirgaceae</taxon>
        <taxon>Pseudochryseolinea</taxon>
    </lineage>
</organism>